<evidence type="ECO:0000256" key="20">
    <source>
        <dbReference type="ARBA" id="ARBA00038649"/>
    </source>
</evidence>
<dbReference type="GO" id="GO:0004843">
    <property type="term" value="F:cysteine-type deubiquitinase activity"/>
    <property type="evidence" value="ECO:0007669"/>
    <property type="project" value="UniProtKB-EC"/>
</dbReference>
<dbReference type="Pfam" id="PF00240">
    <property type="entry name" value="ubiquitin"/>
    <property type="match status" value="1"/>
</dbReference>
<dbReference type="PANTHER" id="PTHR43982">
    <property type="entry name" value="UBIQUITIN CARBOXYL-TERMINAL HYDROLASE"/>
    <property type="match status" value="1"/>
</dbReference>
<name>A0A8J5QIF1_9ASCO</name>
<evidence type="ECO:0000256" key="13">
    <source>
        <dbReference type="ARBA" id="ARBA00022801"/>
    </source>
</evidence>
<feature type="compositionally biased region" description="Acidic residues" evidence="22">
    <location>
        <begin position="390"/>
        <end position="428"/>
    </location>
</feature>
<evidence type="ECO:0000256" key="16">
    <source>
        <dbReference type="ARBA" id="ARBA00023006"/>
    </source>
</evidence>
<dbReference type="GO" id="GO:0070628">
    <property type="term" value="F:proteasome binding"/>
    <property type="evidence" value="ECO:0007669"/>
    <property type="project" value="TreeGrafter"/>
</dbReference>
<evidence type="ECO:0000256" key="21">
    <source>
        <dbReference type="ARBA" id="ARBA00039247"/>
    </source>
</evidence>
<dbReference type="CDD" id="cd02657">
    <property type="entry name" value="Peptidase_C19A"/>
    <property type="match status" value="1"/>
</dbReference>
<dbReference type="GO" id="GO:0034045">
    <property type="term" value="C:phagophore assembly site membrane"/>
    <property type="evidence" value="ECO:0007669"/>
    <property type="project" value="UniProtKB-SubCell"/>
</dbReference>
<dbReference type="InterPro" id="IPR001394">
    <property type="entry name" value="Peptidase_C19_UCH"/>
</dbReference>
<dbReference type="GO" id="GO:0005774">
    <property type="term" value="C:vacuolar membrane"/>
    <property type="evidence" value="ECO:0007669"/>
    <property type="project" value="UniProtKB-SubCell"/>
</dbReference>
<evidence type="ECO:0000256" key="8">
    <source>
        <dbReference type="ARBA" id="ARBA00022574"/>
    </source>
</evidence>
<feature type="compositionally biased region" description="Low complexity" evidence="22">
    <location>
        <begin position="362"/>
        <end position="384"/>
    </location>
</feature>
<evidence type="ECO:0000259" key="23">
    <source>
        <dbReference type="PROSITE" id="PS50053"/>
    </source>
</evidence>
<feature type="domain" description="USP" evidence="24">
    <location>
        <begin position="696"/>
        <end position="1073"/>
    </location>
</feature>
<sequence>MMKIQSTAPITQHLSRQYTNSLNTDGASVLSSIKNSDESVNFITFNQDCSCVALGLNNGYKIFNCQPNFGRCYQFKKDESIGIVEMLYCTSLVAIVGLGEEIGSSPRKLRIINTKKQSTICDLIFPSSILRVKLTKTKLIVVLEDQIYIYDISTMKLLHTIETSPNTFGLCAISYDPDKQGNNYLAYPSPPKTITHDSLLANGINTNGGTKSIQNNIHSVSNAPNRIGDVIIFNLSTLEPISVIEAHKSTIAAMEFSQDGTLFATASDKGTIVRVFSVKTGVKLYQFRRGTYPTKIYSLRFSSDNQYVIATSSSLTVHIFRLGEEEALANKQKSKRLNNDKRKYEPIAEEIEEEGQNIKKVSLPSGPSSPTSPKPRSINNNNNNRKSSVSEEDFEEIRDDGDDSDAMDDDDDEGEEQDEEGVDDDVDSLDVISSTKHRKLSQGSTNSYASINSEDVAGGNKDLSSSSSPKTEPLIDQTRLSMARLIRRSSQTLGRKAAQKMGDFLPSRFSSILEPTRHFASLKINAISKDAKSIAVMTNVLQHDFIPQSYNIKDNDSINSGNNRELVEVNLLHIYVVTSEGVFYIYGLDPERGGDFSIKNAGKVYEIELSQDDNGKILKEKIQQLTLIPPERQKILVKGGKLPDDVIVSTLGLNPKVPIMVLGTPDKNLPSKPIEKQVFLEDLNKNQLIKVSNDPSGLVNLGNTCYLNSTLQALFQVEDVNKRLNDYQLTRSALSSSPNDALVVSMRSLFQQMAKKHETITPTLFLTLFRNLYPQFAEQSHGFYKQQDAEEAFSQILTSLRQSLKIDDLFRITYNTETKCIAIPEDVVIGTEESFKLNCHIDIKTNFLRDGILAGLKETIEKHNENLGANTDYEITKTITRLPKYLTVHFMRFFWRRDINKKSKILRKVQFPFELDLAEMLDPSIKQDKVIIRDKIRKVEKDNLDLVRDFKKAKKDTTLNPLEQQEEDEMKIISIKSKFKDDLVSVLPDNIDLDKTTENPSSVYVLNAVITHMGASADGGHYKAYVKDPADIDGEKWWLFNDDKVSSVSKEKIETLSGGGESDSALLLIYKGLGL</sequence>
<dbReference type="InterPro" id="IPR018200">
    <property type="entry name" value="USP_CS"/>
</dbReference>
<evidence type="ECO:0000256" key="12">
    <source>
        <dbReference type="ARBA" id="ARBA00022786"/>
    </source>
</evidence>
<evidence type="ECO:0000256" key="1">
    <source>
        <dbReference type="ARBA" id="ARBA00000707"/>
    </source>
</evidence>
<keyword evidence="13" id="KW-0378">Hydrolase</keyword>
<comment type="function">
    <text evidence="19">The PI(3,5)P2 regulatory complex regulates both the synthesis and turnover of phosphatidylinositol 3,5-bisphosphate (PtdIns(3,5)P2). Necessary for proper vacuole morphology. Plays an important role in osmotically-induced vacuole fragmentation. Required for cytoplasm to vacuole transport (Cvt) vesicle formation, pexophagy and starvation-induced autophagy. Involved in correct ATG9 trafficking to the pre-autophagosomal structure. Might also be involved in premeiotic DNA replication.</text>
</comment>
<proteinExistence type="inferred from homology"/>
<dbReference type="PROSITE" id="PS50053">
    <property type="entry name" value="UBIQUITIN_2"/>
    <property type="match status" value="1"/>
</dbReference>
<dbReference type="PROSITE" id="PS00972">
    <property type="entry name" value="USP_1"/>
    <property type="match status" value="1"/>
</dbReference>
<feature type="compositionally biased region" description="Polar residues" evidence="22">
    <location>
        <begin position="441"/>
        <end position="453"/>
    </location>
</feature>
<keyword evidence="11" id="KW-0967">Endosome</keyword>
<dbReference type="Pfam" id="PF21032">
    <property type="entry name" value="PROPPIN"/>
    <property type="match status" value="2"/>
</dbReference>
<dbReference type="PROSITE" id="PS50235">
    <property type="entry name" value="USP_3"/>
    <property type="match status" value="1"/>
</dbReference>
<evidence type="ECO:0000256" key="4">
    <source>
        <dbReference type="ARBA" id="ARBA00004623"/>
    </source>
</evidence>
<dbReference type="SMART" id="SM00213">
    <property type="entry name" value="UBQ"/>
    <property type="match status" value="1"/>
</dbReference>
<dbReference type="InterPro" id="IPR001680">
    <property type="entry name" value="WD40_rpt"/>
</dbReference>
<dbReference type="InterPro" id="IPR048720">
    <property type="entry name" value="PROPPIN"/>
</dbReference>
<dbReference type="InterPro" id="IPR000626">
    <property type="entry name" value="Ubiquitin-like_dom"/>
</dbReference>
<reference evidence="25 26" key="1">
    <citation type="journal article" date="2021" name="DNA Res.">
        <title>Genome analysis of Candida subhashii reveals its hybrid nature and dual mitochondrial genome conformations.</title>
        <authorList>
            <person name="Mixao V."/>
            <person name="Hegedusova E."/>
            <person name="Saus E."/>
            <person name="Pryszcz L.P."/>
            <person name="Cillingova A."/>
            <person name="Nosek J."/>
            <person name="Gabaldon T."/>
        </authorList>
    </citation>
    <scope>NUCLEOTIDE SEQUENCE [LARGE SCALE GENOMIC DNA]</scope>
    <source>
        <strain evidence="25 26">CBS 10753</strain>
    </source>
</reference>
<evidence type="ECO:0000256" key="18">
    <source>
        <dbReference type="ARBA" id="ARBA00025740"/>
    </source>
</evidence>
<dbReference type="SMART" id="SM00320">
    <property type="entry name" value="WD40"/>
    <property type="match status" value="3"/>
</dbReference>
<dbReference type="PROSITE" id="PS00973">
    <property type="entry name" value="USP_2"/>
    <property type="match status" value="1"/>
</dbReference>
<keyword evidence="12" id="KW-0833">Ubl conjugation pathway</keyword>
<keyword evidence="16" id="KW-0072">Autophagy</keyword>
<evidence type="ECO:0000256" key="3">
    <source>
        <dbReference type="ARBA" id="ARBA00004481"/>
    </source>
</evidence>
<comment type="caution">
    <text evidence="25">The sequence shown here is derived from an EMBL/GenBank/DDBJ whole genome shotgun (WGS) entry which is preliminary data.</text>
</comment>
<dbReference type="InterPro" id="IPR044635">
    <property type="entry name" value="UBP14-like"/>
</dbReference>
<feature type="region of interest" description="Disordered" evidence="22">
    <location>
        <begin position="351"/>
        <end position="476"/>
    </location>
</feature>
<keyword evidence="15" id="KW-0653">Protein transport</keyword>
<evidence type="ECO:0000256" key="9">
    <source>
        <dbReference type="ARBA" id="ARBA00022670"/>
    </source>
</evidence>
<evidence type="ECO:0000256" key="6">
    <source>
        <dbReference type="ARBA" id="ARBA00022448"/>
    </source>
</evidence>
<keyword evidence="17" id="KW-0472">Membrane</keyword>
<gene>
    <name evidence="25" type="ORF">J8A68_003871</name>
</gene>
<keyword evidence="14" id="KW-0788">Thiol protease</keyword>
<dbReference type="Pfam" id="PF00443">
    <property type="entry name" value="UCH"/>
    <property type="match status" value="1"/>
</dbReference>
<evidence type="ECO:0000256" key="5">
    <source>
        <dbReference type="ARBA" id="ARBA00012759"/>
    </source>
</evidence>
<dbReference type="RefSeq" id="XP_049262807.1">
    <property type="nucleotide sequence ID" value="XM_049407771.1"/>
</dbReference>
<evidence type="ECO:0000256" key="17">
    <source>
        <dbReference type="ARBA" id="ARBA00023136"/>
    </source>
</evidence>
<dbReference type="GO" id="GO:0010008">
    <property type="term" value="C:endosome membrane"/>
    <property type="evidence" value="ECO:0007669"/>
    <property type="project" value="UniProtKB-SubCell"/>
</dbReference>
<dbReference type="PANTHER" id="PTHR43982:SF1">
    <property type="entry name" value="UBIQUITIN CARBOXYL-TERMINAL HYDROLASE 14"/>
    <property type="match status" value="1"/>
</dbReference>
<dbReference type="GeneID" id="73470671"/>
<dbReference type="Proteomes" id="UP000694255">
    <property type="component" value="Unassembled WGS sequence"/>
</dbReference>
<dbReference type="GO" id="GO:0016579">
    <property type="term" value="P:protein deubiquitination"/>
    <property type="evidence" value="ECO:0007669"/>
    <property type="project" value="InterPro"/>
</dbReference>
<comment type="similarity">
    <text evidence="18">Belongs to the WD repeat PROPPIN family.</text>
</comment>
<keyword evidence="10" id="KW-0677">Repeat</keyword>
<keyword evidence="8" id="KW-0853">WD repeat</keyword>
<evidence type="ECO:0000256" key="14">
    <source>
        <dbReference type="ARBA" id="ARBA00022807"/>
    </source>
</evidence>
<evidence type="ECO:0000256" key="7">
    <source>
        <dbReference type="ARBA" id="ARBA00022554"/>
    </source>
</evidence>
<dbReference type="GO" id="GO:0061136">
    <property type="term" value="P:regulation of proteasomal protein catabolic process"/>
    <property type="evidence" value="ECO:0007669"/>
    <property type="project" value="TreeGrafter"/>
</dbReference>
<dbReference type="GO" id="GO:0015031">
    <property type="term" value="P:protein transport"/>
    <property type="evidence" value="ECO:0007669"/>
    <property type="project" value="UniProtKB-KW"/>
</dbReference>
<dbReference type="FunFam" id="2.130.10.10:FF:001928">
    <property type="entry name" value="Autophagy-related protein 18"/>
    <property type="match status" value="1"/>
</dbReference>
<comment type="subunit">
    <text evidence="20">Component of the PI(3,5)P2 regulatory complex.</text>
</comment>
<keyword evidence="26" id="KW-1185">Reference proteome</keyword>
<feature type="domain" description="Ubiquitin-like" evidence="23">
    <location>
        <begin position="572"/>
        <end position="662"/>
    </location>
</feature>
<dbReference type="OrthoDB" id="333239at2759"/>
<evidence type="ECO:0000256" key="10">
    <source>
        <dbReference type="ARBA" id="ARBA00022737"/>
    </source>
</evidence>
<evidence type="ECO:0000313" key="26">
    <source>
        <dbReference type="Proteomes" id="UP000694255"/>
    </source>
</evidence>
<evidence type="ECO:0000256" key="2">
    <source>
        <dbReference type="ARBA" id="ARBA00004148"/>
    </source>
</evidence>
<comment type="catalytic activity">
    <reaction evidence="1">
        <text>Thiol-dependent hydrolysis of ester, thioester, amide, peptide and isopeptide bonds formed by the C-terminal Gly of ubiquitin (a 76-residue protein attached to proteins as an intracellular targeting signal).</text>
        <dbReference type="EC" id="3.4.19.12"/>
    </reaction>
</comment>
<keyword evidence="7" id="KW-0926">Vacuole</keyword>
<dbReference type="GO" id="GO:0043161">
    <property type="term" value="P:proteasome-mediated ubiquitin-dependent protein catabolic process"/>
    <property type="evidence" value="ECO:0007669"/>
    <property type="project" value="InterPro"/>
</dbReference>
<evidence type="ECO:0000256" key="15">
    <source>
        <dbReference type="ARBA" id="ARBA00022927"/>
    </source>
</evidence>
<dbReference type="InterPro" id="IPR028889">
    <property type="entry name" value="USP"/>
</dbReference>
<dbReference type="EMBL" id="JAGSYN010000167">
    <property type="protein sequence ID" value="KAG7662574.1"/>
    <property type="molecule type" value="Genomic_DNA"/>
</dbReference>
<dbReference type="AlphaFoldDB" id="A0A8J5QIF1"/>
<organism evidence="25 26">
    <name type="scientific">[Candida] subhashii</name>
    <dbReference type="NCBI Taxonomy" id="561895"/>
    <lineage>
        <taxon>Eukaryota</taxon>
        <taxon>Fungi</taxon>
        <taxon>Dikarya</taxon>
        <taxon>Ascomycota</taxon>
        <taxon>Saccharomycotina</taxon>
        <taxon>Pichiomycetes</taxon>
        <taxon>Debaryomycetaceae</taxon>
        <taxon>Spathaspora</taxon>
    </lineage>
</organism>
<evidence type="ECO:0000256" key="22">
    <source>
        <dbReference type="SAM" id="MobiDB-lite"/>
    </source>
</evidence>
<keyword evidence="6" id="KW-0813">Transport</keyword>
<evidence type="ECO:0000256" key="19">
    <source>
        <dbReference type="ARBA" id="ARBA00037510"/>
    </source>
</evidence>
<dbReference type="EC" id="3.4.19.12" evidence="5"/>
<evidence type="ECO:0000256" key="11">
    <source>
        <dbReference type="ARBA" id="ARBA00022753"/>
    </source>
</evidence>
<accession>A0A8J5QIF1</accession>
<keyword evidence="9" id="KW-0645">Protease</keyword>
<protein>
    <recommendedName>
        <fullName evidence="21">Autophagy-related protein 18</fullName>
        <ecNumber evidence="5">3.4.19.12</ecNumber>
    </recommendedName>
</protein>
<evidence type="ECO:0000259" key="24">
    <source>
        <dbReference type="PROSITE" id="PS50235"/>
    </source>
</evidence>
<evidence type="ECO:0000313" key="25">
    <source>
        <dbReference type="EMBL" id="KAG7662574.1"/>
    </source>
</evidence>
<dbReference type="GO" id="GO:0006914">
    <property type="term" value="P:autophagy"/>
    <property type="evidence" value="ECO:0007669"/>
    <property type="project" value="UniProtKB-KW"/>
</dbReference>
<comment type="subcellular location">
    <subcellularLocation>
        <location evidence="3">Endosome membrane</location>
        <topology evidence="3">Peripheral membrane protein</topology>
    </subcellularLocation>
    <subcellularLocation>
        <location evidence="4">Preautophagosomal structure membrane</location>
        <topology evidence="4">Peripheral membrane protein</topology>
    </subcellularLocation>
    <subcellularLocation>
        <location evidence="2">Vacuole membrane</location>
        <topology evidence="2">Peripheral membrane protein</topology>
    </subcellularLocation>
</comment>